<dbReference type="PANTHER" id="PTHR43711:SF1">
    <property type="entry name" value="HISTIDINE KINASE 1"/>
    <property type="match status" value="1"/>
</dbReference>
<evidence type="ECO:0000256" key="6">
    <source>
        <dbReference type="ARBA" id="ARBA00022777"/>
    </source>
</evidence>
<dbReference type="InterPro" id="IPR004358">
    <property type="entry name" value="Sig_transdc_His_kin-like_C"/>
</dbReference>
<reference evidence="10 11" key="1">
    <citation type="submission" date="2020-02" db="EMBL/GenBank/DDBJ databases">
        <title>Acidophilic actinobacteria isolated from forest soil.</title>
        <authorList>
            <person name="Golinska P."/>
        </authorList>
    </citation>
    <scope>NUCLEOTIDE SEQUENCE [LARGE SCALE GENOMIC DNA]</scope>
    <source>
        <strain evidence="10 11">NL8</strain>
    </source>
</reference>
<evidence type="ECO:0000256" key="3">
    <source>
        <dbReference type="ARBA" id="ARBA00012438"/>
    </source>
</evidence>
<dbReference type="InterPro" id="IPR036890">
    <property type="entry name" value="HATPase_C_sf"/>
</dbReference>
<dbReference type="Pfam" id="PF00989">
    <property type="entry name" value="PAS"/>
    <property type="match status" value="1"/>
</dbReference>
<dbReference type="RefSeq" id="WP_212017139.1">
    <property type="nucleotide sequence ID" value="NZ_JAAFYZ010000165.1"/>
</dbReference>
<evidence type="ECO:0000256" key="4">
    <source>
        <dbReference type="ARBA" id="ARBA00022553"/>
    </source>
</evidence>
<dbReference type="Gene3D" id="3.30.565.10">
    <property type="entry name" value="Histidine kinase-like ATPase, C-terminal domain"/>
    <property type="match status" value="1"/>
</dbReference>
<dbReference type="PRINTS" id="PR00344">
    <property type="entry name" value="BCTRLSENSOR"/>
</dbReference>
<dbReference type="InterPro" id="IPR050736">
    <property type="entry name" value="Sensor_HK_Regulatory"/>
</dbReference>
<dbReference type="CDD" id="cd00075">
    <property type="entry name" value="HATPase"/>
    <property type="match status" value="1"/>
</dbReference>
<evidence type="ECO:0000256" key="7">
    <source>
        <dbReference type="ARBA" id="ARBA00023012"/>
    </source>
</evidence>
<dbReference type="PROSITE" id="PS50112">
    <property type="entry name" value="PAS"/>
    <property type="match status" value="1"/>
</dbReference>
<dbReference type="Gene3D" id="1.10.287.130">
    <property type="match status" value="1"/>
</dbReference>
<dbReference type="CDD" id="cd00130">
    <property type="entry name" value="PAS"/>
    <property type="match status" value="1"/>
</dbReference>
<comment type="subcellular location">
    <subcellularLocation>
        <location evidence="2">Cell membrane</location>
    </subcellularLocation>
</comment>
<dbReference type="Proteomes" id="UP000730482">
    <property type="component" value="Unassembled WGS sequence"/>
</dbReference>
<dbReference type="Pfam" id="PF00512">
    <property type="entry name" value="HisKA"/>
    <property type="match status" value="1"/>
</dbReference>
<evidence type="ECO:0000256" key="1">
    <source>
        <dbReference type="ARBA" id="ARBA00000085"/>
    </source>
</evidence>
<evidence type="ECO:0000259" key="8">
    <source>
        <dbReference type="PROSITE" id="PS50109"/>
    </source>
</evidence>
<dbReference type="EMBL" id="JAAFYZ010000165">
    <property type="protein sequence ID" value="MBS2551986.1"/>
    <property type="molecule type" value="Genomic_DNA"/>
</dbReference>
<dbReference type="SMART" id="SM00388">
    <property type="entry name" value="HisKA"/>
    <property type="match status" value="1"/>
</dbReference>
<dbReference type="InterPro" id="IPR005467">
    <property type="entry name" value="His_kinase_dom"/>
</dbReference>
<dbReference type="SUPFAM" id="SSF55785">
    <property type="entry name" value="PYP-like sensor domain (PAS domain)"/>
    <property type="match status" value="1"/>
</dbReference>
<dbReference type="InterPro" id="IPR013767">
    <property type="entry name" value="PAS_fold"/>
</dbReference>
<accession>A0ABS5L110</accession>
<dbReference type="PROSITE" id="PS50109">
    <property type="entry name" value="HIS_KIN"/>
    <property type="match status" value="1"/>
</dbReference>
<dbReference type="CDD" id="cd00082">
    <property type="entry name" value="HisKA"/>
    <property type="match status" value="1"/>
</dbReference>
<dbReference type="InterPro" id="IPR003661">
    <property type="entry name" value="HisK_dim/P_dom"/>
</dbReference>
<keyword evidence="6" id="KW-0418">Kinase</keyword>
<evidence type="ECO:0000259" key="9">
    <source>
        <dbReference type="PROSITE" id="PS50112"/>
    </source>
</evidence>
<dbReference type="InterPro" id="IPR000014">
    <property type="entry name" value="PAS"/>
</dbReference>
<comment type="catalytic activity">
    <reaction evidence="1">
        <text>ATP + protein L-histidine = ADP + protein N-phospho-L-histidine.</text>
        <dbReference type="EC" id="2.7.13.3"/>
    </reaction>
</comment>
<name>A0ABS5L110_9ACTN</name>
<feature type="domain" description="Histidine kinase" evidence="8">
    <location>
        <begin position="161"/>
        <end position="386"/>
    </location>
</feature>
<protein>
    <recommendedName>
        <fullName evidence="3">histidine kinase</fullName>
        <ecNumber evidence="3">2.7.13.3</ecNumber>
    </recommendedName>
</protein>
<dbReference type="SMART" id="SM00387">
    <property type="entry name" value="HATPase_c"/>
    <property type="match status" value="1"/>
</dbReference>
<proteinExistence type="predicted"/>
<dbReference type="InterPro" id="IPR036097">
    <property type="entry name" value="HisK_dim/P_sf"/>
</dbReference>
<gene>
    <name evidence="10" type="ORF">KGQ19_34490</name>
</gene>
<dbReference type="PANTHER" id="PTHR43711">
    <property type="entry name" value="TWO-COMPONENT HISTIDINE KINASE"/>
    <property type="match status" value="1"/>
</dbReference>
<keyword evidence="5" id="KW-0808">Transferase</keyword>
<dbReference type="SUPFAM" id="SSF47384">
    <property type="entry name" value="Homodimeric domain of signal transducing histidine kinase"/>
    <property type="match status" value="1"/>
</dbReference>
<dbReference type="InterPro" id="IPR003594">
    <property type="entry name" value="HATPase_dom"/>
</dbReference>
<sequence length="386" mass="41613">MSVSVGAREAGPGLRLFAGALDGLLTPDDLPDGFVAADDAGRVRVFNRAAVALTGIGAEQALGRDFADVLPLRTVDGRDWWHLTDPYGGLSIRTGHPESQLFLPEGDSPDADPEAGTELLVTARYLRRDGRSTPVTGLVLALRGTQARRRRERRQSDLIATVAHELRSPLTSVKGFTATLLARWDRFTDDQKRMMLQTVDADADRVVRLIAELLDVARLDSGRLQLHRVPVDLRELITDQVRACVAQGVPQETFRIRIPRGLPPVSADPDKLRQVLANLLENAVRHGGGTVTIEARAEDDRPRPDSLHTGVEGVSSVAVAVSDQGPGIPEDQLNRVFTRFWRGGRRGGTGLGLSIVKGLVEAHGGLVSAGNGAEGGARFRFTLPVA</sequence>
<dbReference type="SUPFAM" id="SSF55874">
    <property type="entry name" value="ATPase domain of HSP90 chaperone/DNA topoisomerase II/histidine kinase"/>
    <property type="match status" value="1"/>
</dbReference>
<dbReference type="Gene3D" id="3.30.450.20">
    <property type="entry name" value="PAS domain"/>
    <property type="match status" value="1"/>
</dbReference>
<dbReference type="Pfam" id="PF02518">
    <property type="entry name" value="HATPase_c"/>
    <property type="match status" value="1"/>
</dbReference>
<feature type="domain" description="PAS" evidence="9">
    <location>
        <begin position="28"/>
        <end position="64"/>
    </location>
</feature>
<keyword evidence="4" id="KW-0597">Phosphoprotein</keyword>
<dbReference type="InterPro" id="IPR035965">
    <property type="entry name" value="PAS-like_dom_sf"/>
</dbReference>
<comment type="caution">
    <text evidence="10">The sequence shown here is derived from an EMBL/GenBank/DDBJ whole genome shotgun (WGS) entry which is preliminary data.</text>
</comment>
<keyword evidence="11" id="KW-1185">Reference proteome</keyword>
<dbReference type="EC" id="2.7.13.3" evidence="3"/>
<evidence type="ECO:0000313" key="11">
    <source>
        <dbReference type="Proteomes" id="UP000730482"/>
    </source>
</evidence>
<evidence type="ECO:0000313" key="10">
    <source>
        <dbReference type="EMBL" id="MBS2551986.1"/>
    </source>
</evidence>
<keyword evidence="7" id="KW-0902">Two-component regulatory system</keyword>
<organism evidence="10 11">
    <name type="scientific">Catenulispora pinistramenti</name>
    <dbReference type="NCBI Taxonomy" id="2705254"/>
    <lineage>
        <taxon>Bacteria</taxon>
        <taxon>Bacillati</taxon>
        <taxon>Actinomycetota</taxon>
        <taxon>Actinomycetes</taxon>
        <taxon>Catenulisporales</taxon>
        <taxon>Catenulisporaceae</taxon>
        <taxon>Catenulispora</taxon>
    </lineage>
</organism>
<evidence type="ECO:0000256" key="5">
    <source>
        <dbReference type="ARBA" id="ARBA00022679"/>
    </source>
</evidence>
<evidence type="ECO:0000256" key="2">
    <source>
        <dbReference type="ARBA" id="ARBA00004236"/>
    </source>
</evidence>